<keyword evidence="4 9" id="KW-0808">Transferase</keyword>
<accession>A0A7S2ZNH2</accession>
<protein>
    <recommendedName>
        <fullName evidence="9">Cysteine synthase</fullName>
        <ecNumber evidence="9">2.5.1.47</ecNumber>
    </recommendedName>
</protein>
<dbReference type="PROSITE" id="PS00901">
    <property type="entry name" value="CYS_SYNTHASE"/>
    <property type="match status" value="1"/>
</dbReference>
<evidence type="ECO:0000259" key="10">
    <source>
        <dbReference type="Pfam" id="PF00291"/>
    </source>
</evidence>
<evidence type="ECO:0000256" key="5">
    <source>
        <dbReference type="ARBA" id="ARBA00022898"/>
    </source>
</evidence>
<feature type="binding site" evidence="7">
    <location>
        <begin position="216"/>
        <end position="220"/>
    </location>
    <ligand>
        <name>pyridoxal 5'-phosphate</name>
        <dbReference type="ChEBI" id="CHEBI:597326"/>
    </ligand>
</feature>
<feature type="binding site" evidence="7">
    <location>
        <position position="304"/>
    </location>
    <ligand>
        <name>pyridoxal 5'-phosphate</name>
        <dbReference type="ChEBI" id="CHEBI:597326"/>
    </ligand>
</feature>
<dbReference type="AlphaFoldDB" id="A0A7S2ZNH2"/>
<dbReference type="NCBIfam" id="TIGR01136">
    <property type="entry name" value="cysKM"/>
    <property type="match status" value="1"/>
</dbReference>
<evidence type="ECO:0000256" key="9">
    <source>
        <dbReference type="RuleBase" id="RU003985"/>
    </source>
</evidence>
<proteinExistence type="inferred from homology"/>
<dbReference type="NCBIfam" id="TIGR01139">
    <property type="entry name" value="cysK"/>
    <property type="match status" value="1"/>
</dbReference>
<dbReference type="CDD" id="cd01561">
    <property type="entry name" value="CBS_like"/>
    <property type="match status" value="1"/>
</dbReference>
<evidence type="ECO:0000313" key="11">
    <source>
        <dbReference type="EMBL" id="CAE0043424.1"/>
    </source>
</evidence>
<gene>
    <name evidence="11" type="ORF">RMAR00112_LOCUS11397</name>
</gene>
<reference evidence="11" key="1">
    <citation type="submission" date="2021-01" db="EMBL/GenBank/DDBJ databases">
        <authorList>
            <person name="Corre E."/>
            <person name="Pelletier E."/>
            <person name="Niang G."/>
            <person name="Scheremetjew M."/>
            <person name="Finn R."/>
            <person name="Kale V."/>
            <person name="Holt S."/>
            <person name="Cochrane G."/>
            <person name="Meng A."/>
            <person name="Brown T."/>
            <person name="Cohen L."/>
        </authorList>
    </citation>
    <scope>NUCLEOTIDE SEQUENCE</scope>
    <source>
        <strain evidence="11">CCMP 769</strain>
    </source>
</reference>
<feature type="binding site" evidence="7">
    <location>
        <position position="114"/>
    </location>
    <ligand>
        <name>pyridoxal 5'-phosphate</name>
        <dbReference type="ChEBI" id="CHEBI:597326"/>
    </ligand>
</feature>
<evidence type="ECO:0000256" key="4">
    <source>
        <dbReference type="ARBA" id="ARBA00022679"/>
    </source>
</evidence>
<dbReference type="InterPro" id="IPR050214">
    <property type="entry name" value="Cys_Synth/Cystath_Beta-Synth"/>
</dbReference>
<dbReference type="FunFam" id="3.40.50.1100:FF:000130">
    <property type="entry name" value="Cysteine synthase"/>
    <property type="match status" value="1"/>
</dbReference>
<sequence length="361" mass="38303">MAFVGSLCSVRRTDLGLEDGGRCVRSGWTRRDVRVKMDVHIGDVLDIIGNTPLLELDEIITGSECKAKIYAKMESMEPCSSVKDRIGKSMIVEAEKAGEISPGMTTLVEPTSGNTGIALAFVAAAKGYDLILTMPESMSIERRMVLLAFGAKVVLTPAAKGMKGALKKAEEICKSTKNSFMLQQFANPNNPKVHFETTGPEIANSLHCDVFVSGVGTGGTITGAGKYLKSVNPDVRIVAVEPKESPVLTGGMPGPHKIQGIGAGFVPPILDTTIYDEVIPVSSEDAIEMARKLSEEGGIFCGISSGAAVHAAIQVGNRDQSAGKNIVAIIPSFGERYLSSALLEKQRNLAYDMKAVDLGDN</sequence>
<dbReference type="EMBL" id="HBHW01014718">
    <property type="protein sequence ID" value="CAE0043424.1"/>
    <property type="molecule type" value="Transcribed_RNA"/>
</dbReference>
<evidence type="ECO:0000256" key="2">
    <source>
        <dbReference type="ARBA" id="ARBA00007103"/>
    </source>
</evidence>
<feature type="modified residue" description="N6-(pyridoxal phosphate)lysine" evidence="8">
    <location>
        <position position="83"/>
    </location>
</feature>
<dbReference type="InterPro" id="IPR005856">
    <property type="entry name" value="Cys_synth"/>
</dbReference>
<comment type="catalytic activity">
    <reaction evidence="9">
        <text>O-acetyl-L-serine + hydrogen sulfide = L-cysteine + acetate</text>
        <dbReference type="Rhea" id="RHEA:14829"/>
        <dbReference type="ChEBI" id="CHEBI:29919"/>
        <dbReference type="ChEBI" id="CHEBI:30089"/>
        <dbReference type="ChEBI" id="CHEBI:35235"/>
        <dbReference type="ChEBI" id="CHEBI:58340"/>
        <dbReference type="EC" id="2.5.1.47"/>
    </reaction>
</comment>
<dbReference type="FunFam" id="3.40.50.1100:FF:000006">
    <property type="entry name" value="Cysteine synthase"/>
    <property type="match status" value="1"/>
</dbReference>
<evidence type="ECO:0000256" key="6">
    <source>
        <dbReference type="ARBA" id="ARBA00023192"/>
    </source>
</evidence>
<dbReference type="SUPFAM" id="SSF53686">
    <property type="entry name" value="Tryptophan synthase beta subunit-like PLP-dependent enzymes"/>
    <property type="match status" value="1"/>
</dbReference>
<comment type="cofactor">
    <cofactor evidence="1 7 9">
        <name>pyridoxal 5'-phosphate</name>
        <dbReference type="ChEBI" id="CHEBI:597326"/>
    </cofactor>
</comment>
<keyword evidence="3 9" id="KW-0028">Amino-acid biosynthesis</keyword>
<dbReference type="Gene3D" id="3.40.50.1100">
    <property type="match status" value="2"/>
</dbReference>
<dbReference type="EC" id="2.5.1.47" evidence="9"/>
<dbReference type="InterPro" id="IPR001926">
    <property type="entry name" value="TrpB-like_PALP"/>
</dbReference>
<organism evidence="11">
    <name type="scientific">Rhodosorus marinus</name>
    <dbReference type="NCBI Taxonomy" id="101924"/>
    <lineage>
        <taxon>Eukaryota</taxon>
        <taxon>Rhodophyta</taxon>
        <taxon>Stylonematophyceae</taxon>
        <taxon>Stylonematales</taxon>
        <taxon>Stylonemataceae</taxon>
        <taxon>Rhodosorus</taxon>
    </lineage>
</organism>
<keyword evidence="6 9" id="KW-0198">Cysteine biosynthesis</keyword>
<dbReference type="PANTHER" id="PTHR10314">
    <property type="entry name" value="CYSTATHIONINE BETA-SYNTHASE"/>
    <property type="match status" value="1"/>
</dbReference>
<evidence type="ECO:0000256" key="7">
    <source>
        <dbReference type="PIRSR" id="PIRSR605856-50"/>
    </source>
</evidence>
<dbReference type="GO" id="GO:0004124">
    <property type="term" value="F:cysteine synthase activity"/>
    <property type="evidence" value="ECO:0007669"/>
    <property type="project" value="UniProtKB-UniRule"/>
</dbReference>
<dbReference type="InterPro" id="IPR036052">
    <property type="entry name" value="TrpB-like_PALP_sf"/>
</dbReference>
<dbReference type="InterPro" id="IPR005859">
    <property type="entry name" value="CysK"/>
</dbReference>
<feature type="domain" description="Tryptophan synthase beta chain-like PALP" evidence="10">
    <location>
        <begin position="45"/>
        <end position="331"/>
    </location>
</feature>
<name>A0A7S2ZNH2_9RHOD</name>
<dbReference type="Pfam" id="PF00291">
    <property type="entry name" value="PALP"/>
    <property type="match status" value="1"/>
</dbReference>
<dbReference type="InterPro" id="IPR001216">
    <property type="entry name" value="P-phosphate_BS"/>
</dbReference>
<evidence type="ECO:0000256" key="8">
    <source>
        <dbReference type="PIRSR" id="PIRSR605856-51"/>
    </source>
</evidence>
<evidence type="ECO:0000256" key="3">
    <source>
        <dbReference type="ARBA" id="ARBA00022605"/>
    </source>
</evidence>
<dbReference type="GO" id="GO:0006535">
    <property type="term" value="P:cysteine biosynthetic process from serine"/>
    <property type="evidence" value="ECO:0007669"/>
    <property type="project" value="UniProtKB-UniRule"/>
</dbReference>
<keyword evidence="5 7" id="KW-0663">Pyridoxal phosphate</keyword>
<comment type="similarity">
    <text evidence="2 9">Belongs to the cysteine synthase/cystathionine beta-synthase family.</text>
</comment>
<evidence type="ECO:0000256" key="1">
    <source>
        <dbReference type="ARBA" id="ARBA00001933"/>
    </source>
</evidence>